<dbReference type="AlphaFoldDB" id="A0A371F690"/>
<dbReference type="PANTHER" id="PTHR35046">
    <property type="entry name" value="ZINC KNUCKLE (CCHC-TYPE) FAMILY PROTEIN"/>
    <property type="match status" value="1"/>
</dbReference>
<evidence type="ECO:0000313" key="3">
    <source>
        <dbReference type="Proteomes" id="UP000257109"/>
    </source>
</evidence>
<proteinExistence type="predicted"/>
<feature type="compositionally biased region" description="Basic and acidic residues" evidence="1">
    <location>
        <begin position="160"/>
        <end position="179"/>
    </location>
</feature>
<evidence type="ECO:0008006" key="4">
    <source>
        <dbReference type="Google" id="ProtNLM"/>
    </source>
</evidence>
<reference evidence="2" key="1">
    <citation type="submission" date="2018-05" db="EMBL/GenBank/DDBJ databases">
        <title>Draft genome of Mucuna pruriens seed.</title>
        <authorList>
            <person name="Nnadi N.E."/>
            <person name="Vos R."/>
            <person name="Hasami M.H."/>
            <person name="Devisetty U.K."/>
            <person name="Aguiy J.C."/>
        </authorList>
    </citation>
    <scope>NUCLEOTIDE SEQUENCE [LARGE SCALE GENOMIC DNA]</scope>
    <source>
        <strain evidence="2">JCA_2017</strain>
    </source>
</reference>
<organism evidence="2 3">
    <name type="scientific">Mucuna pruriens</name>
    <name type="common">Velvet bean</name>
    <name type="synonym">Dolichos pruriens</name>
    <dbReference type="NCBI Taxonomy" id="157652"/>
    <lineage>
        <taxon>Eukaryota</taxon>
        <taxon>Viridiplantae</taxon>
        <taxon>Streptophyta</taxon>
        <taxon>Embryophyta</taxon>
        <taxon>Tracheophyta</taxon>
        <taxon>Spermatophyta</taxon>
        <taxon>Magnoliopsida</taxon>
        <taxon>eudicotyledons</taxon>
        <taxon>Gunneridae</taxon>
        <taxon>Pentapetalae</taxon>
        <taxon>rosids</taxon>
        <taxon>fabids</taxon>
        <taxon>Fabales</taxon>
        <taxon>Fabaceae</taxon>
        <taxon>Papilionoideae</taxon>
        <taxon>50 kb inversion clade</taxon>
        <taxon>NPAAA clade</taxon>
        <taxon>indigoferoid/millettioid clade</taxon>
        <taxon>Phaseoleae</taxon>
        <taxon>Mucuna</taxon>
    </lineage>
</organism>
<dbReference type="EMBL" id="QJKJ01010399">
    <property type="protein sequence ID" value="RDX73814.1"/>
    <property type="molecule type" value="Genomic_DNA"/>
</dbReference>
<keyword evidence="3" id="KW-1185">Reference proteome</keyword>
<feature type="non-terminal residue" evidence="2">
    <location>
        <position position="1"/>
    </location>
</feature>
<sequence>MERENGVGLDSVKRDTQVLMQKQKPLVKGKRRIVNLPRNRVKLVMKRAIHGHNERVQRHGKHRRERNEPKGDVLESVKCKFSHFLGENKPDAYLDWEMKRNSKRQQLARFLHGLNREIQDIVELHHYNPIENLVHQATKGESQLKRKLSSRKAYPSSNWKGKEKEREKPRKDKSPKKGSEIPQGQKLESTPPTSSSSKRTMVLMDNGEVDSESITQEETFSYSSGRELSSETSHYKGDLLMVRRLMSSLVKEEAETKRDYLPMGKLCSLIIDGRSSVNVASLRLMEKLDFPTLPYKLQWLSEKGELVIDKKMSLVITLDSYKDDVVCDVAPMEAIHIILGMP</sequence>
<comment type="caution">
    <text evidence="2">The sequence shown here is derived from an EMBL/GenBank/DDBJ whole genome shotgun (WGS) entry which is preliminary data.</text>
</comment>
<accession>A0A371F690</accession>
<evidence type="ECO:0000313" key="2">
    <source>
        <dbReference type="EMBL" id="RDX73814.1"/>
    </source>
</evidence>
<name>A0A371F690_MUCPR</name>
<dbReference type="Proteomes" id="UP000257109">
    <property type="component" value="Unassembled WGS sequence"/>
</dbReference>
<gene>
    <name evidence="2" type="ORF">CR513_46520</name>
</gene>
<dbReference type="CDD" id="cd00303">
    <property type="entry name" value="retropepsin_like"/>
    <property type="match status" value="1"/>
</dbReference>
<evidence type="ECO:0000256" key="1">
    <source>
        <dbReference type="SAM" id="MobiDB-lite"/>
    </source>
</evidence>
<protein>
    <recommendedName>
        <fullName evidence="4">Retrotransposon gag domain-containing protein</fullName>
    </recommendedName>
</protein>
<feature type="region of interest" description="Disordered" evidence="1">
    <location>
        <begin position="141"/>
        <end position="199"/>
    </location>
</feature>
<dbReference type="OrthoDB" id="1747743at2759"/>
<dbReference type="PANTHER" id="PTHR35046:SF9">
    <property type="entry name" value="RNA-DIRECTED DNA POLYMERASE"/>
    <property type="match status" value="1"/>
</dbReference>